<dbReference type="GO" id="GO:0046872">
    <property type="term" value="F:metal ion binding"/>
    <property type="evidence" value="ECO:0007669"/>
    <property type="project" value="UniProtKB-UniRule"/>
</dbReference>
<dbReference type="GO" id="GO:0004722">
    <property type="term" value="F:protein serine/threonine phosphatase activity"/>
    <property type="evidence" value="ECO:0007669"/>
    <property type="project" value="UniProtKB-EC"/>
</dbReference>
<dbReference type="Proteomes" id="UP000553632">
    <property type="component" value="Unassembled WGS sequence"/>
</dbReference>
<comment type="cofactor">
    <cofactor evidence="1">
        <name>Mg(2+)</name>
        <dbReference type="ChEBI" id="CHEBI:18420"/>
    </cofactor>
</comment>
<dbReference type="PANTHER" id="PTHR12320">
    <property type="entry name" value="PROTEIN PHOSPHATASE 2C"/>
    <property type="match status" value="1"/>
</dbReference>
<keyword evidence="1" id="KW-0479">Metal-binding</keyword>
<gene>
    <name evidence="3" type="ORF">FOZ63_003525</name>
</gene>
<keyword evidence="1" id="KW-0378">Hydrolase</keyword>
<feature type="domain" description="PPM-type phosphatase" evidence="2">
    <location>
        <begin position="56"/>
        <end position="325"/>
    </location>
</feature>
<evidence type="ECO:0000313" key="3">
    <source>
        <dbReference type="EMBL" id="KAF4710044.1"/>
    </source>
</evidence>
<dbReference type="SMART" id="SM00331">
    <property type="entry name" value="PP2C_SIG"/>
    <property type="match status" value="1"/>
</dbReference>
<dbReference type="Gene3D" id="3.60.40.10">
    <property type="entry name" value="PPM-type phosphatase domain"/>
    <property type="match status" value="1"/>
</dbReference>
<evidence type="ECO:0000313" key="4">
    <source>
        <dbReference type="Proteomes" id="UP000553632"/>
    </source>
</evidence>
<dbReference type="EC" id="3.1.3.16" evidence="1"/>
<comment type="catalytic activity">
    <reaction evidence="1">
        <text>O-phospho-L-seryl-[protein] + H2O = L-seryl-[protein] + phosphate</text>
        <dbReference type="Rhea" id="RHEA:20629"/>
        <dbReference type="Rhea" id="RHEA-COMP:9863"/>
        <dbReference type="Rhea" id="RHEA-COMP:11604"/>
        <dbReference type="ChEBI" id="CHEBI:15377"/>
        <dbReference type="ChEBI" id="CHEBI:29999"/>
        <dbReference type="ChEBI" id="CHEBI:43474"/>
        <dbReference type="ChEBI" id="CHEBI:83421"/>
        <dbReference type="EC" id="3.1.3.16"/>
    </reaction>
</comment>
<dbReference type="OMA" id="DSWFVSS"/>
<dbReference type="PROSITE" id="PS51746">
    <property type="entry name" value="PPM_2"/>
    <property type="match status" value="1"/>
</dbReference>
<keyword evidence="1" id="KW-0904">Protein phosphatase</keyword>
<organism evidence="3 4">
    <name type="scientific">Perkinsus olseni</name>
    <name type="common">Perkinsus atlanticus</name>
    <dbReference type="NCBI Taxonomy" id="32597"/>
    <lineage>
        <taxon>Eukaryota</taxon>
        <taxon>Sar</taxon>
        <taxon>Alveolata</taxon>
        <taxon>Perkinsozoa</taxon>
        <taxon>Perkinsea</taxon>
        <taxon>Perkinsida</taxon>
        <taxon>Perkinsidae</taxon>
        <taxon>Perkinsus</taxon>
    </lineage>
</organism>
<comment type="catalytic activity">
    <reaction evidence="1">
        <text>O-phospho-L-threonyl-[protein] + H2O = L-threonyl-[protein] + phosphate</text>
        <dbReference type="Rhea" id="RHEA:47004"/>
        <dbReference type="Rhea" id="RHEA-COMP:11060"/>
        <dbReference type="Rhea" id="RHEA-COMP:11605"/>
        <dbReference type="ChEBI" id="CHEBI:15377"/>
        <dbReference type="ChEBI" id="CHEBI:30013"/>
        <dbReference type="ChEBI" id="CHEBI:43474"/>
        <dbReference type="ChEBI" id="CHEBI:61977"/>
        <dbReference type="EC" id="3.1.3.16"/>
    </reaction>
</comment>
<dbReference type="SMART" id="SM00332">
    <property type="entry name" value="PP2Cc"/>
    <property type="match status" value="1"/>
</dbReference>
<keyword evidence="1" id="KW-0464">Manganese</keyword>
<reference evidence="3 4" key="1">
    <citation type="submission" date="2020-04" db="EMBL/GenBank/DDBJ databases">
        <title>Perkinsus olseni comparative genomics.</title>
        <authorList>
            <person name="Bogema D.R."/>
        </authorList>
    </citation>
    <scope>NUCLEOTIDE SEQUENCE [LARGE SCALE GENOMIC DNA]</scope>
    <source>
        <strain evidence="3 4">ATCC PRA-207</strain>
    </source>
</reference>
<protein>
    <recommendedName>
        <fullName evidence="1">Protein phosphatase</fullName>
        <ecNumber evidence="1">3.1.3.16</ecNumber>
    </recommendedName>
</protein>
<accession>A0A7J6QN92</accession>
<evidence type="ECO:0000256" key="1">
    <source>
        <dbReference type="RuleBase" id="RU366020"/>
    </source>
</evidence>
<comment type="similarity">
    <text evidence="1">Belongs to the PP2C family.</text>
</comment>
<sequence length="347" mass="38896">WRVTLLRDRKMAAAVLALSGRSSVFTRPLSSFFRANGRFGIVPRASFSTLLRKESSYRFDSSRVVVPHRNKKRGEDASFNSDLYLGVADGVGGWILEGVDSGEYSRLLMHKICNETREYEKALLRDESGERARCPDPVMAMTRAARHIDLLGSSTCLLCFLDPNTGILNTANVGDSAWMAFRPGTSLGYRSKEQTFAFNAPYQLDRNQRVSSPLRLAQRSKTRLEEGDMVVVASDGLWDNVFDKDIMRVLQKEQDDVHAAATELATMAVNNGRNKYGNGLRRFRHVVVAYGRTYASPFFRHALQQRTFVGLGGKEDDVTVVVGRLTRTSEPSNEVIDIDESEAELRI</sequence>
<comment type="cofactor">
    <cofactor evidence="1">
        <name>Mn(2+)</name>
        <dbReference type="ChEBI" id="CHEBI:29035"/>
    </cofactor>
</comment>
<dbReference type="InterPro" id="IPR001932">
    <property type="entry name" value="PPM-type_phosphatase-like_dom"/>
</dbReference>
<name>A0A7J6QN92_PEROL</name>
<dbReference type="PANTHER" id="PTHR12320:SF1">
    <property type="entry name" value="PROTEIN PHOSPHATASE PTC7 HOMOLOG"/>
    <property type="match status" value="1"/>
</dbReference>
<dbReference type="Pfam" id="PF00481">
    <property type="entry name" value="PP2C"/>
    <property type="match status" value="1"/>
</dbReference>
<evidence type="ECO:0000259" key="2">
    <source>
        <dbReference type="PROSITE" id="PS51746"/>
    </source>
</evidence>
<dbReference type="InterPro" id="IPR036457">
    <property type="entry name" value="PPM-type-like_dom_sf"/>
</dbReference>
<dbReference type="InterPro" id="IPR039123">
    <property type="entry name" value="PPTC7"/>
</dbReference>
<dbReference type="SUPFAM" id="SSF81606">
    <property type="entry name" value="PP2C-like"/>
    <property type="match status" value="1"/>
</dbReference>
<keyword evidence="4" id="KW-1185">Reference proteome</keyword>
<comment type="caution">
    <text evidence="3">The sequence shown here is derived from an EMBL/GenBank/DDBJ whole genome shotgun (WGS) entry which is preliminary data.</text>
</comment>
<dbReference type="AlphaFoldDB" id="A0A7J6QN92"/>
<keyword evidence="1" id="KW-0460">Magnesium</keyword>
<proteinExistence type="inferred from homology"/>
<dbReference type="EMBL" id="JABANO010031565">
    <property type="protein sequence ID" value="KAF4710044.1"/>
    <property type="molecule type" value="Genomic_DNA"/>
</dbReference>
<feature type="non-terminal residue" evidence="3">
    <location>
        <position position="1"/>
    </location>
</feature>